<keyword evidence="4" id="KW-0472">Membrane</keyword>
<dbReference type="AlphaFoldDB" id="A0A9W7AK21"/>
<keyword evidence="1" id="KW-0880">Kelch repeat</keyword>
<proteinExistence type="predicted"/>
<dbReference type="Gene3D" id="2.120.10.80">
    <property type="entry name" value="Kelch-type beta propeller"/>
    <property type="match status" value="1"/>
</dbReference>
<evidence type="ECO:0000256" key="1">
    <source>
        <dbReference type="ARBA" id="ARBA00022441"/>
    </source>
</evidence>
<dbReference type="OrthoDB" id="10251809at2759"/>
<dbReference type="PANTHER" id="PTHR46093">
    <property type="entry name" value="ACYL-COA-BINDING DOMAIN-CONTAINING PROTEIN 5"/>
    <property type="match status" value="1"/>
</dbReference>
<sequence>MNEYDADEAEDWESYEETLFGLNSSQLSGIINILFWMIGAGLILWIGLAVFGPKPKSASSYESGVESFKDYKARAQANEEDEESGVFTSVTKTLRKALNIESEPEPDPIKTYTAPISCVPFGCPGARLAAGFCMDQETGAAFLYGGMDEDGYRGDMHFYDTGKFNWKNVELGAEGMLDPGKVVHVRMACTNKFLCMFGGSNEKLDYTDNLFVMDVGKSPLEWVKIDQGAEDEEDLAPRPQPRFGHAMCAAGPYVVVFGGVGENETYLNDMWLLDTQNNFSWQYVKPGGNYWPKARDSHAITELPGQNKMLLFGGYDGVSDIVVPPGILEIYDFGEQTWSEVPTCGQGPPAGANVSAHALGNSGRLVTIVDVNGGIFNQMHVCDMNQSVWQWSELELDWRGDWTMIPGQRTYLSSCYDSLEGMIYVFGGKGGGSSGMLHNTLVCINCQEPAGIEDEVAEVEEEFDEGGEEPDPARTPEQVRDAIKGSFLPGSARFKSKSGGSAKRKKN</sequence>
<dbReference type="SUPFAM" id="SSF50965">
    <property type="entry name" value="Galactose oxidase, central domain"/>
    <property type="match status" value="1"/>
</dbReference>
<name>A0A9W7AK21_9STRA</name>
<dbReference type="Pfam" id="PF24681">
    <property type="entry name" value="Kelch_KLHDC2_KLHL20_DRC7"/>
    <property type="match status" value="1"/>
</dbReference>
<dbReference type="PANTHER" id="PTHR46093:SF18">
    <property type="entry name" value="FIBRONECTIN TYPE-III DOMAIN-CONTAINING PROTEIN"/>
    <property type="match status" value="1"/>
</dbReference>
<feature type="compositionally biased region" description="Acidic residues" evidence="3">
    <location>
        <begin position="458"/>
        <end position="470"/>
    </location>
</feature>
<gene>
    <name evidence="5" type="ORF">TrST_g2303</name>
</gene>
<feature type="transmembrane region" description="Helical" evidence="4">
    <location>
        <begin position="29"/>
        <end position="51"/>
    </location>
</feature>
<evidence type="ECO:0000256" key="3">
    <source>
        <dbReference type="SAM" id="MobiDB-lite"/>
    </source>
</evidence>
<evidence type="ECO:0000313" key="5">
    <source>
        <dbReference type="EMBL" id="GMH69190.1"/>
    </source>
</evidence>
<reference evidence="6" key="1">
    <citation type="journal article" date="2023" name="Commun. Biol.">
        <title>Genome analysis of Parmales, the sister group of diatoms, reveals the evolutionary specialization of diatoms from phago-mixotrophs to photoautotrophs.</title>
        <authorList>
            <person name="Ban H."/>
            <person name="Sato S."/>
            <person name="Yoshikawa S."/>
            <person name="Yamada K."/>
            <person name="Nakamura Y."/>
            <person name="Ichinomiya M."/>
            <person name="Sato N."/>
            <person name="Blanc-Mathieu R."/>
            <person name="Endo H."/>
            <person name="Kuwata A."/>
            <person name="Ogata H."/>
        </authorList>
    </citation>
    <scope>NUCLEOTIDE SEQUENCE [LARGE SCALE GENOMIC DNA]</scope>
    <source>
        <strain evidence="6">NIES 3701</strain>
    </source>
</reference>
<dbReference type="Proteomes" id="UP001165085">
    <property type="component" value="Unassembled WGS sequence"/>
</dbReference>
<protein>
    <recommendedName>
        <fullName evidence="7">Kelch repeat-containing protein</fullName>
    </recommendedName>
</protein>
<evidence type="ECO:0000313" key="6">
    <source>
        <dbReference type="Proteomes" id="UP001165085"/>
    </source>
</evidence>
<dbReference type="EMBL" id="BRXY01000130">
    <property type="protein sequence ID" value="GMH69190.1"/>
    <property type="molecule type" value="Genomic_DNA"/>
</dbReference>
<dbReference type="InterPro" id="IPR015915">
    <property type="entry name" value="Kelch-typ_b-propeller"/>
</dbReference>
<keyword evidence="4" id="KW-1133">Transmembrane helix</keyword>
<organism evidence="5 6">
    <name type="scientific">Triparma strigata</name>
    <dbReference type="NCBI Taxonomy" id="1606541"/>
    <lineage>
        <taxon>Eukaryota</taxon>
        <taxon>Sar</taxon>
        <taxon>Stramenopiles</taxon>
        <taxon>Ochrophyta</taxon>
        <taxon>Bolidophyceae</taxon>
        <taxon>Parmales</taxon>
        <taxon>Triparmaceae</taxon>
        <taxon>Triparma</taxon>
    </lineage>
</organism>
<feature type="compositionally biased region" description="Basic and acidic residues" evidence="3">
    <location>
        <begin position="471"/>
        <end position="480"/>
    </location>
</feature>
<keyword evidence="4" id="KW-0812">Transmembrane</keyword>
<evidence type="ECO:0000256" key="2">
    <source>
        <dbReference type="ARBA" id="ARBA00022737"/>
    </source>
</evidence>
<dbReference type="InterPro" id="IPR011043">
    <property type="entry name" value="Gal_Oxase/kelch_b-propeller"/>
</dbReference>
<evidence type="ECO:0008006" key="7">
    <source>
        <dbReference type="Google" id="ProtNLM"/>
    </source>
</evidence>
<accession>A0A9W7AK21</accession>
<keyword evidence="6" id="KW-1185">Reference proteome</keyword>
<feature type="region of interest" description="Disordered" evidence="3">
    <location>
        <begin position="458"/>
        <end position="480"/>
    </location>
</feature>
<comment type="caution">
    <text evidence="5">The sequence shown here is derived from an EMBL/GenBank/DDBJ whole genome shotgun (WGS) entry which is preliminary data.</text>
</comment>
<evidence type="ECO:0000256" key="4">
    <source>
        <dbReference type="SAM" id="Phobius"/>
    </source>
</evidence>
<keyword evidence="2" id="KW-0677">Repeat</keyword>